<keyword evidence="2" id="KW-1185">Reference proteome</keyword>
<name>D6Z861_SEGRD</name>
<accession>D6Z861</accession>
<protein>
    <submittedName>
        <fullName evidence="1">Uncharacterized protein</fullName>
    </submittedName>
</protein>
<dbReference type="STRING" id="640132.Srot_1680"/>
<dbReference type="KEGG" id="srt:Srot_1680"/>
<dbReference type="Proteomes" id="UP000002247">
    <property type="component" value="Chromosome"/>
</dbReference>
<dbReference type="EMBL" id="CP001958">
    <property type="protein sequence ID" value="ADG98141.1"/>
    <property type="molecule type" value="Genomic_DNA"/>
</dbReference>
<proteinExistence type="predicted"/>
<dbReference type="HOGENOM" id="CLU_1353844_0_0_11"/>
<gene>
    <name evidence="1" type="ordered locus">Srot_1680</name>
</gene>
<sequence length="202" mass="22267">MMASAAQRTPFASDAEAIAWCARLRRSSLFRRRSAFAELARVFQSAPAPESINGTTDIGMVAAPLGLPVDALVRCFFNTGFWLHKKFDADERRGINGFARWFRVLAPAAFPGGKFRLAADRLWGVRFANERTESLVFPGKEVFTIDYRSPETTLPMRAAVDEAVQISPNVSLCLGLAAARGRAVALLWFTLARSEIRADRAA</sequence>
<evidence type="ECO:0000313" key="1">
    <source>
        <dbReference type="EMBL" id="ADG98141.1"/>
    </source>
</evidence>
<dbReference type="RefSeq" id="WP_013138594.1">
    <property type="nucleotide sequence ID" value="NC_014168.1"/>
</dbReference>
<reference evidence="1 2" key="1">
    <citation type="journal article" date="2010" name="Stand. Genomic Sci.">
        <title>Complete genome sequence of Segniliparus rotundus type strain (CDC 1076).</title>
        <authorList>
            <person name="Sikorski J."/>
            <person name="Lapidus A."/>
            <person name="Copeland A."/>
            <person name="Misra M."/>
            <person name="Glavina Del Rio T."/>
            <person name="Nolan M."/>
            <person name="Lucas S."/>
            <person name="Chen F."/>
            <person name="Tice H."/>
            <person name="Cheng J.F."/>
            <person name="Jando M."/>
            <person name="Schneider S."/>
            <person name="Bruce D."/>
            <person name="Goodwin L."/>
            <person name="Pitluck S."/>
            <person name="Liolios K."/>
            <person name="Mikhailova N."/>
            <person name="Pati A."/>
            <person name="Ivanova N."/>
            <person name="Mavromatis K."/>
            <person name="Chen A."/>
            <person name="Palaniappan K."/>
            <person name="Chertkov O."/>
            <person name="Land M."/>
            <person name="Hauser L."/>
            <person name="Chang Y.J."/>
            <person name="Jeffries C.D."/>
            <person name="Brettin T."/>
            <person name="Detter J.C."/>
            <person name="Han C."/>
            <person name="Rohde M."/>
            <person name="Goker M."/>
            <person name="Bristow J."/>
            <person name="Eisen J.A."/>
            <person name="Markowitz V."/>
            <person name="Hugenholtz P."/>
            <person name="Kyrpides N.C."/>
            <person name="Klenk H.P."/>
        </authorList>
    </citation>
    <scope>NUCLEOTIDE SEQUENCE [LARGE SCALE GENOMIC DNA]</scope>
    <source>
        <strain evidence="2">ATCC BAA-972 / CDC 1076 / CIP 108378 / DSM 44985 / JCM 13578</strain>
    </source>
</reference>
<dbReference type="AlphaFoldDB" id="D6Z861"/>
<organism evidence="1 2">
    <name type="scientific">Segniliparus rotundus (strain ATCC BAA-972 / CDC 1076 / CIP 108378 / DSM 44985 / JCM 13578)</name>
    <dbReference type="NCBI Taxonomy" id="640132"/>
    <lineage>
        <taxon>Bacteria</taxon>
        <taxon>Bacillati</taxon>
        <taxon>Actinomycetota</taxon>
        <taxon>Actinomycetes</taxon>
        <taxon>Mycobacteriales</taxon>
        <taxon>Segniliparaceae</taxon>
        <taxon>Segniliparus</taxon>
    </lineage>
</organism>
<evidence type="ECO:0000313" key="2">
    <source>
        <dbReference type="Proteomes" id="UP000002247"/>
    </source>
</evidence>